<keyword evidence="6" id="KW-1185">Reference proteome</keyword>
<dbReference type="Pfam" id="PF01638">
    <property type="entry name" value="HxlR"/>
    <property type="match status" value="1"/>
</dbReference>
<name>A0A1I1JRL0_9RHOB</name>
<organism evidence="5 6">
    <name type="scientific">Pseudooceanicola nitratireducens</name>
    <dbReference type="NCBI Taxonomy" id="517719"/>
    <lineage>
        <taxon>Bacteria</taxon>
        <taxon>Pseudomonadati</taxon>
        <taxon>Pseudomonadota</taxon>
        <taxon>Alphaproteobacteria</taxon>
        <taxon>Rhodobacterales</taxon>
        <taxon>Paracoccaceae</taxon>
        <taxon>Pseudooceanicola</taxon>
    </lineage>
</organism>
<reference evidence="5 6" key="1">
    <citation type="submission" date="2016-10" db="EMBL/GenBank/DDBJ databases">
        <authorList>
            <person name="de Groot N.N."/>
        </authorList>
    </citation>
    <scope>NUCLEOTIDE SEQUENCE [LARGE SCALE GENOMIC DNA]</scope>
    <source>
        <strain evidence="5 6">DSM 29619</strain>
    </source>
</reference>
<evidence type="ECO:0000313" key="6">
    <source>
        <dbReference type="Proteomes" id="UP000231644"/>
    </source>
</evidence>
<proteinExistence type="predicted"/>
<dbReference type="InterPro" id="IPR036388">
    <property type="entry name" value="WH-like_DNA-bd_sf"/>
</dbReference>
<sequence length="143" mass="15844">MSKPTSENWSGCPIRYGATVLGDAWALVILRDLIFKEAKHFGDFVAAGERISTNILTDRLKRLEDEGVITRRKDPDRAVRVIYELTEKGRGLVPVMLALIDWSEAWDPQTEVPGDFIAAYRDDPGAFAQAIIEGLTPEGASPE</sequence>
<dbReference type="EMBL" id="FOLX01000001">
    <property type="protein sequence ID" value="SFC49158.1"/>
    <property type="molecule type" value="Genomic_DNA"/>
</dbReference>
<dbReference type="CDD" id="cd00090">
    <property type="entry name" value="HTH_ARSR"/>
    <property type="match status" value="1"/>
</dbReference>
<dbReference type="GO" id="GO:0006355">
    <property type="term" value="P:regulation of DNA-templated transcription"/>
    <property type="evidence" value="ECO:0007669"/>
    <property type="project" value="UniProtKB-ARBA"/>
</dbReference>
<evidence type="ECO:0000256" key="2">
    <source>
        <dbReference type="ARBA" id="ARBA00023125"/>
    </source>
</evidence>
<evidence type="ECO:0000313" key="5">
    <source>
        <dbReference type="EMBL" id="SFC49158.1"/>
    </source>
</evidence>
<keyword evidence="1" id="KW-0805">Transcription regulation</keyword>
<dbReference type="AlphaFoldDB" id="A0A1I1JRL0"/>
<dbReference type="Gene3D" id="1.10.10.10">
    <property type="entry name" value="Winged helix-like DNA-binding domain superfamily/Winged helix DNA-binding domain"/>
    <property type="match status" value="1"/>
</dbReference>
<dbReference type="GO" id="GO:0003677">
    <property type="term" value="F:DNA binding"/>
    <property type="evidence" value="ECO:0007669"/>
    <property type="project" value="UniProtKB-KW"/>
</dbReference>
<dbReference type="Proteomes" id="UP000231644">
    <property type="component" value="Unassembled WGS sequence"/>
</dbReference>
<protein>
    <submittedName>
        <fullName evidence="5">Transcriptional regulator, HxlR family</fullName>
    </submittedName>
</protein>
<dbReference type="InterPro" id="IPR002577">
    <property type="entry name" value="HTH_HxlR"/>
</dbReference>
<keyword evidence="2" id="KW-0238">DNA-binding</keyword>
<dbReference type="InterPro" id="IPR011991">
    <property type="entry name" value="ArsR-like_HTH"/>
</dbReference>
<gene>
    <name evidence="5" type="ORF">SAMN05421762_1096</name>
</gene>
<dbReference type="STRING" id="517719.SAMN05421762_1096"/>
<dbReference type="PROSITE" id="PS51118">
    <property type="entry name" value="HTH_HXLR"/>
    <property type="match status" value="1"/>
</dbReference>
<evidence type="ECO:0000256" key="1">
    <source>
        <dbReference type="ARBA" id="ARBA00023015"/>
    </source>
</evidence>
<keyword evidence="3" id="KW-0804">Transcription</keyword>
<dbReference type="InterPro" id="IPR036390">
    <property type="entry name" value="WH_DNA-bd_sf"/>
</dbReference>
<dbReference type="PANTHER" id="PTHR33204:SF37">
    <property type="entry name" value="HTH-TYPE TRANSCRIPTIONAL REGULATOR YODB"/>
    <property type="match status" value="1"/>
</dbReference>
<accession>A0A1I1JRL0</accession>
<dbReference type="PANTHER" id="PTHR33204">
    <property type="entry name" value="TRANSCRIPTIONAL REGULATOR, MARR FAMILY"/>
    <property type="match status" value="1"/>
</dbReference>
<dbReference type="SUPFAM" id="SSF46785">
    <property type="entry name" value="Winged helix' DNA-binding domain"/>
    <property type="match status" value="1"/>
</dbReference>
<dbReference type="OrthoDB" id="9782219at2"/>
<feature type="domain" description="HTH hxlR-type" evidence="4">
    <location>
        <begin position="12"/>
        <end position="111"/>
    </location>
</feature>
<evidence type="ECO:0000259" key="4">
    <source>
        <dbReference type="PROSITE" id="PS51118"/>
    </source>
</evidence>
<evidence type="ECO:0000256" key="3">
    <source>
        <dbReference type="ARBA" id="ARBA00023163"/>
    </source>
</evidence>
<dbReference type="RefSeq" id="WP_093453011.1">
    <property type="nucleotide sequence ID" value="NZ_FNZG01000003.1"/>
</dbReference>